<dbReference type="SFLD" id="SFLDS00003">
    <property type="entry name" value="Haloacid_Dehalogenase"/>
    <property type="match status" value="1"/>
</dbReference>
<feature type="region of interest" description="Disordered" evidence="9">
    <location>
        <begin position="1"/>
        <end position="22"/>
    </location>
</feature>
<feature type="region of interest" description="Disordered" evidence="9">
    <location>
        <begin position="491"/>
        <end position="515"/>
    </location>
</feature>
<evidence type="ECO:0000313" key="12">
    <source>
        <dbReference type="EMBL" id="GEB51273.1"/>
    </source>
</evidence>
<dbReference type="GO" id="GO:0005886">
    <property type="term" value="C:plasma membrane"/>
    <property type="evidence" value="ECO:0007669"/>
    <property type="project" value="UniProtKB-SubCell"/>
</dbReference>
<feature type="region of interest" description="Disordered" evidence="9">
    <location>
        <begin position="203"/>
        <end position="243"/>
    </location>
</feature>
<dbReference type="Pfam" id="PF00689">
    <property type="entry name" value="Cation_ATPase_C"/>
    <property type="match status" value="1"/>
</dbReference>
<dbReference type="Gene3D" id="1.20.1110.10">
    <property type="entry name" value="Calcium-transporting ATPase, transmembrane domain"/>
    <property type="match status" value="2"/>
</dbReference>
<feature type="transmembrane region" description="Helical" evidence="10">
    <location>
        <begin position="300"/>
        <end position="319"/>
    </location>
</feature>
<dbReference type="InterPro" id="IPR001757">
    <property type="entry name" value="P_typ_ATPase"/>
</dbReference>
<dbReference type="NCBIfam" id="TIGR01494">
    <property type="entry name" value="ATPase_P-type"/>
    <property type="match status" value="1"/>
</dbReference>
<dbReference type="InterPro" id="IPR006068">
    <property type="entry name" value="ATPase_P-typ_cation-transptr_C"/>
</dbReference>
<dbReference type="InterPro" id="IPR008250">
    <property type="entry name" value="ATPase_P-typ_transduc_dom_A_sf"/>
</dbReference>
<dbReference type="SFLD" id="SFLDG00002">
    <property type="entry name" value="C1.7:_P-type_atpase_like"/>
    <property type="match status" value="1"/>
</dbReference>
<dbReference type="Pfam" id="PF00122">
    <property type="entry name" value="E1-E2_ATPase"/>
    <property type="match status" value="1"/>
</dbReference>
<dbReference type="Gene3D" id="3.40.50.1000">
    <property type="entry name" value="HAD superfamily/HAD-like"/>
    <property type="match status" value="2"/>
</dbReference>
<dbReference type="PRINTS" id="PR00119">
    <property type="entry name" value="CATATPASE"/>
</dbReference>
<proteinExistence type="predicted"/>
<evidence type="ECO:0000256" key="6">
    <source>
        <dbReference type="ARBA" id="ARBA00022989"/>
    </source>
</evidence>
<dbReference type="Proteomes" id="UP000319210">
    <property type="component" value="Unassembled WGS sequence"/>
</dbReference>
<evidence type="ECO:0000256" key="4">
    <source>
        <dbReference type="ARBA" id="ARBA00022840"/>
    </source>
</evidence>
<dbReference type="GO" id="GO:0016887">
    <property type="term" value="F:ATP hydrolysis activity"/>
    <property type="evidence" value="ECO:0007669"/>
    <property type="project" value="InterPro"/>
</dbReference>
<evidence type="ECO:0000259" key="11">
    <source>
        <dbReference type="SMART" id="SM00831"/>
    </source>
</evidence>
<sequence length="989" mass="100934">MASAPESRGTAVRSGRPAGAASSLQTLRLLESGPRGLTEAQAEERLVKHGENTVPGSHPVPWGLRLARAVGEPFTAVLLCLGLVSAVIASWGTACVIAVLVVVSAVLRAAGERRAERSVAALCAVLPQTATVRRRPAEGAAPVHRELPVDQLVPGDVVRLGAGDLVPADVRLLRASGLTVHQAVLSGESAPVPKHAVDTGCERPVGNGEFTGPGAPDSADPVPGAKGTADTGPGIGGATGPGAGDATEFSAPHLCFQGSSVASGSATAVVVATGAHTRFADAWATPPGRRRGTFDRSVRSVAWLLIRCMLLIPPVALLADAAVRGRGLETLPFAVTVAVGLTPEMLPVVVTAALARAAGGLARRRAVLVRRLHALGDLGAAGVLCTDKTGTLTQDRPVLECSLAPDGTPDARVAQWAALSAFWTLHLAELPVPDPLDEALLDATVEPDGPAGSGDGGGADLGGLWDWEGVAALPFDPVRRLSCAVLRPPHADGTPGPAAAPHAPEAAEAAAGGPGEYTAYGPGEYTVVVKGAAEEVLERCALDDERRAELHRRAALLAEDGLRLLAVGCARRRSRLGPYVPGDERGLTFLGFVGLRDALAPTAARALAGLARQGVAVKVLTGDHPGTAARVCRDLGLLDADGTPAADAPSQDAGATGTVRPGAPPGVVTGAVVDTLDDDRLAEVAARSTVFARCTPAQKARVVRALRTRSTTGFLGDGVNDLAALHAADIGLCPRTAAPVAREAADVVLGAKELTAIEDAVAAGRRCGGAIASYLRIVLSSNLGNVLAMLVAGVLLPFLPMLPAQVLVQNLCFDAAQLALAFDRPGTVEGRRRPAVLRPRALLGFVTGFGLLNAAADVATFAVLALAVRHGTGTDSAAAFHSGWFTENLLTQAMVMLLLRTGGSAAYARRPARPLLLAVAGLAAVGLLLPLSPLGAPLGMTPLPWVYYPMLALVLCVYGAALALARAAGERRAAGARPGRYGKGRKSDG</sequence>
<dbReference type="Pfam" id="PF00690">
    <property type="entry name" value="Cation_ATPase_N"/>
    <property type="match status" value="1"/>
</dbReference>
<evidence type="ECO:0000256" key="10">
    <source>
        <dbReference type="SAM" id="Phobius"/>
    </source>
</evidence>
<keyword evidence="7 10" id="KW-0472">Membrane</keyword>
<feature type="region of interest" description="Disordered" evidence="9">
    <location>
        <begin position="643"/>
        <end position="664"/>
    </location>
</feature>
<evidence type="ECO:0000256" key="1">
    <source>
        <dbReference type="ARBA" id="ARBA00004651"/>
    </source>
</evidence>
<dbReference type="SUPFAM" id="SSF81653">
    <property type="entry name" value="Calcium ATPase, transduction domain A"/>
    <property type="match status" value="1"/>
</dbReference>
<dbReference type="InterPro" id="IPR018303">
    <property type="entry name" value="ATPase_P-typ_P_site"/>
</dbReference>
<dbReference type="InterPro" id="IPR059000">
    <property type="entry name" value="ATPase_P-type_domA"/>
</dbReference>
<keyword evidence="5" id="KW-1278">Translocase</keyword>
<dbReference type="EMBL" id="BJMM01000019">
    <property type="protein sequence ID" value="GEB51273.1"/>
    <property type="molecule type" value="Genomic_DNA"/>
</dbReference>
<comment type="caution">
    <text evidence="12">The sequence shown here is derived from an EMBL/GenBank/DDBJ whole genome shotgun (WGS) entry which is preliminary data.</text>
</comment>
<evidence type="ECO:0000256" key="8">
    <source>
        <dbReference type="ARBA" id="ARBA00049360"/>
    </source>
</evidence>
<dbReference type="AlphaFoldDB" id="A0A4Y3R3E2"/>
<dbReference type="InterPro" id="IPR023299">
    <property type="entry name" value="ATPase_P-typ_cyto_dom_N"/>
</dbReference>
<dbReference type="InterPro" id="IPR036412">
    <property type="entry name" value="HAD-like_sf"/>
</dbReference>
<dbReference type="Gene3D" id="2.70.150.10">
    <property type="entry name" value="Calcium-transporting ATPase, cytoplasmic transduction domain A"/>
    <property type="match status" value="1"/>
</dbReference>
<keyword evidence="2 10" id="KW-0812">Transmembrane</keyword>
<dbReference type="SUPFAM" id="SSF56784">
    <property type="entry name" value="HAD-like"/>
    <property type="match status" value="1"/>
</dbReference>
<protein>
    <submittedName>
        <fullName evidence="12">Magnesium-translocating P-type ATPase</fullName>
    </submittedName>
</protein>
<evidence type="ECO:0000313" key="13">
    <source>
        <dbReference type="Proteomes" id="UP000319210"/>
    </source>
</evidence>
<feature type="transmembrane region" description="Helical" evidence="10">
    <location>
        <begin position="842"/>
        <end position="869"/>
    </location>
</feature>
<evidence type="ECO:0000256" key="7">
    <source>
        <dbReference type="ARBA" id="ARBA00023136"/>
    </source>
</evidence>
<feature type="domain" description="Cation-transporting P-type ATPase N-terminal" evidence="11">
    <location>
        <begin position="17"/>
        <end position="90"/>
    </location>
</feature>
<name>A0A4Y3R3E2_STRCI</name>
<dbReference type="GO" id="GO:0005524">
    <property type="term" value="F:ATP binding"/>
    <property type="evidence" value="ECO:0007669"/>
    <property type="project" value="UniProtKB-KW"/>
</dbReference>
<feature type="transmembrane region" description="Helical" evidence="10">
    <location>
        <begin position="74"/>
        <end position="107"/>
    </location>
</feature>
<dbReference type="Pfam" id="PF00702">
    <property type="entry name" value="Hydrolase"/>
    <property type="match status" value="1"/>
</dbReference>
<organism evidence="12 13">
    <name type="scientific">Streptomyces cacaoi</name>
    <dbReference type="NCBI Taxonomy" id="1898"/>
    <lineage>
        <taxon>Bacteria</taxon>
        <taxon>Bacillati</taxon>
        <taxon>Actinomycetota</taxon>
        <taxon>Actinomycetes</taxon>
        <taxon>Kitasatosporales</taxon>
        <taxon>Streptomycetaceae</taxon>
        <taxon>Streptomyces</taxon>
    </lineage>
</organism>
<dbReference type="InterPro" id="IPR023298">
    <property type="entry name" value="ATPase_P-typ_TM_dom_sf"/>
</dbReference>
<evidence type="ECO:0000256" key="9">
    <source>
        <dbReference type="SAM" id="MobiDB-lite"/>
    </source>
</evidence>
<keyword evidence="6 10" id="KW-1133">Transmembrane helix</keyword>
<keyword evidence="13" id="KW-1185">Reference proteome</keyword>
<feature type="transmembrane region" description="Helical" evidence="10">
    <location>
        <begin position="331"/>
        <end position="355"/>
    </location>
</feature>
<dbReference type="InterPro" id="IPR004014">
    <property type="entry name" value="ATPase_P-typ_cation-transptr_N"/>
</dbReference>
<feature type="transmembrane region" description="Helical" evidence="10">
    <location>
        <begin position="945"/>
        <end position="965"/>
    </location>
</feature>
<dbReference type="SMART" id="SM00831">
    <property type="entry name" value="Cation_ATPase_N"/>
    <property type="match status" value="1"/>
</dbReference>
<dbReference type="PRINTS" id="PR00121">
    <property type="entry name" value="NAKATPASE"/>
</dbReference>
<keyword evidence="3" id="KW-0547">Nucleotide-binding</keyword>
<evidence type="ECO:0000256" key="3">
    <source>
        <dbReference type="ARBA" id="ARBA00022741"/>
    </source>
</evidence>
<dbReference type="OrthoDB" id="9814270at2"/>
<accession>A0A4Y3R3E2</accession>
<dbReference type="PANTHER" id="PTHR42861">
    <property type="entry name" value="CALCIUM-TRANSPORTING ATPASE"/>
    <property type="match status" value="1"/>
</dbReference>
<feature type="transmembrane region" description="Helical" evidence="10">
    <location>
        <begin position="915"/>
        <end position="933"/>
    </location>
</feature>
<dbReference type="InterPro" id="IPR044492">
    <property type="entry name" value="P_typ_ATPase_HD_dom"/>
</dbReference>
<feature type="compositionally biased region" description="Low complexity" evidence="9">
    <location>
        <begin position="653"/>
        <end position="664"/>
    </location>
</feature>
<dbReference type="Gene3D" id="3.40.1110.10">
    <property type="entry name" value="Calcium-transporting ATPase, cytoplasmic domain N"/>
    <property type="match status" value="2"/>
</dbReference>
<dbReference type="SUPFAM" id="SSF81665">
    <property type="entry name" value="Calcium ATPase, transmembrane domain M"/>
    <property type="match status" value="1"/>
</dbReference>
<dbReference type="InterPro" id="IPR023214">
    <property type="entry name" value="HAD_sf"/>
</dbReference>
<dbReference type="PROSITE" id="PS00154">
    <property type="entry name" value="ATPASE_E1_E2"/>
    <property type="match status" value="1"/>
</dbReference>
<evidence type="ECO:0000256" key="5">
    <source>
        <dbReference type="ARBA" id="ARBA00022967"/>
    </source>
</evidence>
<comment type="catalytic activity">
    <reaction evidence="8">
        <text>ATP + H2O = ADP + phosphate + H(+)</text>
        <dbReference type="Rhea" id="RHEA:13065"/>
        <dbReference type="ChEBI" id="CHEBI:15377"/>
        <dbReference type="ChEBI" id="CHEBI:15378"/>
        <dbReference type="ChEBI" id="CHEBI:30616"/>
        <dbReference type="ChEBI" id="CHEBI:43474"/>
        <dbReference type="ChEBI" id="CHEBI:456216"/>
    </reaction>
</comment>
<reference evidence="12 13" key="1">
    <citation type="submission" date="2019-06" db="EMBL/GenBank/DDBJ databases">
        <title>Whole genome shotgun sequence of Streptomyces cacaoi subsp. cacaoi NBRC 12748.</title>
        <authorList>
            <person name="Hosoyama A."/>
            <person name="Uohara A."/>
            <person name="Ohji S."/>
            <person name="Ichikawa N."/>
        </authorList>
    </citation>
    <scope>NUCLEOTIDE SEQUENCE [LARGE SCALE GENOMIC DNA]</scope>
    <source>
        <strain evidence="12 13">NBRC 12748</strain>
    </source>
</reference>
<gene>
    <name evidence="12" type="primary">mgtB</name>
    <name evidence="12" type="ORF">SCA03_38240</name>
</gene>
<comment type="subcellular location">
    <subcellularLocation>
        <location evidence="1">Cell membrane</location>
        <topology evidence="1">Multi-pass membrane protein</topology>
    </subcellularLocation>
</comment>
<feature type="compositionally biased region" description="Gly residues" evidence="9">
    <location>
        <begin position="233"/>
        <end position="243"/>
    </location>
</feature>
<keyword evidence="4" id="KW-0067">ATP-binding</keyword>
<dbReference type="RefSeq" id="WP_107429113.1">
    <property type="nucleotide sequence ID" value="NZ_BJMM01000019.1"/>
</dbReference>
<dbReference type="SFLD" id="SFLDF00027">
    <property type="entry name" value="p-type_atpase"/>
    <property type="match status" value="1"/>
</dbReference>
<evidence type="ECO:0000256" key="2">
    <source>
        <dbReference type="ARBA" id="ARBA00022692"/>
    </source>
</evidence>